<dbReference type="PANTHER" id="PTHR30417:SF1">
    <property type="entry name" value="N-ACETYLMURAMOYL-L-ALANINE AMIDASE AMID"/>
    <property type="match status" value="1"/>
</dbReference>
<dbReference type="Gene3D" id="3.40.80.10">
    <property type="entry name" value="Peptidoglycan recognition protein-like"/>
    <property type="match status" value="1"/>
</dbReference>
<evidence type="ECO:0000256" key="4">
    <source>
        <dbReference type="ARBA" id="ARBA00023316"/>
    </source>
</evidence>
<dbReference type="RefSeq" id="WP_079645471.1">
    <property type="nucleotide sequence ID" value="NZ_FUZF01000022.1"/>
</dbReference>
<dbReference type="GO" id="GO:0019867">
    <property type="term" value="C:outer membrane"/>
    <property type="evidence" value="ECO:0007669"/>
    <property type="project" value="TreeGrafter"/>
</dbReference>
<dbReference type="EMBL" id="FUZF01000022">
    <property type="protein sequence ID" value="SKC04355.1"/>
    <property type="molecule type" value="Genomic_DNA"/>
</dbReference>
<dbReference type="AlphaFoldDB" id="A0A1T5G7J2"/>
<evidence type="ECO:0000313" key="7">
    <source>
        <dbReference type="Proteomes" id="UP000190150"/>
    </source>
</evidence>
<dbReference type="EC" id="3.5.1.28" evidence="2"/>
<evidence type="ECO:0000313" key="6">
    <source>
        <dbReference type="EMBL" id="SKC04355.1"/>
    </source>
</evidence>
<gene>
    <name evidence="6" type="ORF">SAMN05660841_03821</name>
</gene>
<evidence type="ECO:0000256" key="2">
    <source>
        <dbReference type="ARBA" id="ARBA00011901"/>
    </source>
</evidence>
<evidence type="ECO:0000256" key="3">
    <source>
        <dbReference type="ARBA" id="ARBA00022801"/>
    </source>
</evidence>
<dbReference type="CDD" id="cd06583">
    <property type="entry name" value="PGRP"/>
    <property type="match status" value="1"/>
</dbReference>
<dbReference type="PANTHER" id="PTHR30417">
    <property type="entry name" value="N-ACETYLMURAMOYL-L-ALANINE AMIDASE AMID"/>
    <property type="match status" value="1"/>
</dbReference>
<feature type="domain" description="N-acetylmuramoyl-L-alanine amidase" evidence="5">
    <location>
        <begin position="90"/>
        <end position="221"/>
    </location>
</feature>
<comment type="catalytic activity">
    <reaction evidence="1">
        <text>Hydrolyzes the link between N-acetylmuramoyl residues and L-amino acid residues in certain cell-wall glycopeptides.</text>
        <dbReference type="EC" id="3.5.1.28"/>
    </reaction>
</comment>
<sequence>MRLRDVISGICVLGFIVGCGTSKKPLISPRVVANIDAIKTDTVANIVEAPKLVVDNSIDSSFVQVPRELTPEEKIAEQKRTGLYKGADWAGAIHYDLRKPNFVVIHHTAQNSVAQTVRTFQVPHSKVSAHYVISKTGQIIQMLNDYDRAWHAGKSKWGSIDDLNSMSIGIELDNNGKEPFPDTQINALLVLLDTLKTKYLIPQLNFIGHADIAPMRKDDPSILFPWKVLAQNGFGIWYNEDYLISPPPNFNAMDALKIMGYDMRAPEGAIRAFKRKYIIKEVNGVLTAHDQAVLYDLYRKYY</sequence>
<dbReference type="PROSITE" id="PS51257">
    <property type="entry name" value="PROKAR_LIPOPROTEIN"/>
    <property type="match status" value="1"/>
</dbReference>
<proteinExistence type="predicted"/>
<name>A0A1T5G7J2_9SPHI</name>
<dbReference type="InterPro" id="IPR002502">
    <property type="entry name" value="Amidase_domain"/>
</dbReference>
<dbReference type="GO" id="GO:0008745">
    <property type="term" value="F:N-acetylmuramoyl-L-alanine amidase activity"/>
    <property type="evidence" value="ECO:0007669"/>
    <property type="project" value="UniProtKB-EC"/>
</dbReference>
<protein>
    <recommendedName>
        <fullName evidence="2">N-acetylmuramoyl-L-alanine amidase</fullName>
        <ecNumber evidence="2">3.5.1.28</ecNumber>
    </recommendedName>
</protein>
<keyword evidence="7" id="KW-1185">Reference proteome</keyword>
<dbReference type="InterPro" id="IPR051206">
    <property type="entry name" value="NAMLAA_amidase_2"/>
</dbReference>
<reference evidence="7" key="1">
    <citation type="submission" date="2017-02" db="EMBL/GenBank/DDBJ databases">
        <authorList>
            <person name="Varghese N."/>
            <person name="Submissions S."/>
        </authorList>
    </citation>
    <scope>NUCLEOTIDE SEQUENCE [LARGE SCALE GENOMIC DNA]</scope>
    <source>
        <strain evidence="7">DSM 24091</strain>
    </source>
</reference>
<evidence type="ECO:0000256" key="1">
    <source>
        <dbReference type="ARBA" id="ARBA00001561"/>
    </source>
</evidence>
<dbReference type="GO" id="GO:0071555">
    <property type="term" value="P:cell wall organization"/>
    <property type="evidence" value="ECO:0007669"/>
    <property type="project" value="UniProtKB-KW"/>
</dbReference>
<dbReference type="Pfam" id="PF01510">
    <property type="entry name" value="Amidase_2"/>
    <property type="match status" value="1"/>
</dbReference>
<evidence type="ECO:0000259" key="5">
    <source>
        <dbReference type="SMART" id="SM00644"/>
    </source>
</evidence>
<dbReference type="STRING" id="1513896.SAMN05660841_03821"/>
<dbReference type="OrthoDB" id="9794842at2"/>
<dbReference type="GO" id="GO:0009253">
    <property type="term" value="P:peptidoglycan catabolic process"/>
    <property type="evidence" value="ECO:0007669"/>
    <property type="project" value="InterPro"/>
</dbReference>
<dbReference type="InterPro" id="IPR036505">
    <property type="entry name" value="Amidase/PGRP_sf"/>
</dbReference>
<keyword evidence="3" id="KW-0378">Hydrolase</keyword>
<keyword evidence="4" id="KW-0961">Cell wall biogenesis/degradation</keyword>
<dbReference type="SMART" id="SM00644">
    <property type="entry name" value="Ami_2"/>
    <property type="match status" value="1"/>
</dbReference>
<dbReference type="GO" id="GO:0009254">
    <property type="term" value="P:peptidoglycan turnover"/>
    <property type="evidence" value="ECO:0007669"/>
    <property type="project" value="TreeGrafter"/>
</dbReference>
<dbReference type="SUPFAM" id="SSF55846">
    <property type="entry name" value="N-acetylmuramoyl-L-alanine amidase-like"/>
    <property type="match status" value="1"/>
</dbReference>
<accession>A0A1T5G7J2</accession>
<organism evidence="6 7">
    <name type="scientific">Sphingobacterium nematocida</name>
    <dbReference type="NCBI Taxonomy" id="1513896"/>
    <lineage>
        <taxon>Bacteria</taxon>
        <taxon>Pseudomonadati</taxon>
        <taxon>Bacteroidota</taxon>
        <taxon>Sphingobacteriia</taxon>
        <taxon>Sphingobacteriales</taxon>
        <taxon>Sphingobacteriaceae</taxon>
        <taxon>Sphingobacterium</taxon>
    </lineage>
</organism>
<dbReference type="Proteomes" id="UP000190150">
    <property type="component" value="Unassembled WGS sequence"/>
</dbReference>